<organism evidence="1 2">
    <name type="scientific">Eumeta variegata</name>
    <name type="common">Bagworm moth</name>
    <name type="synonym">Eumeta japonica</name>
    <dbReference type="NCBI Taxonomy" id="151549"/>
    <lineage>
        <taxon>Eukaryota</taxon>
        <taxon>Metazoa</taxon>
        <taxon>Ecdysozoa</taxon>
        <taxon>Arthropoda</taxon>
        <taxon>Hexapoda</taxon>
        <taxon>Insecta</taxon>
        <taxon>Pterygota</taxon>
        <taxon>Neoptera</taxon>
        <taxon>Endopterygota</taxon>
        <taxon>Lepidoptera</taxon>
        <taxon>Glossata</taxon>
        <taxon>Ditrysia</taxon>
        <taxon>Tineoidea</taxon>
        <taxon>Psychidae</taxon>
        <taxon>Oiketicinae</taxon>
        <taxon>Eumeta</taxon>
    </lineage>
</organism>
<comment type="caution">
    <text evidence="1">The sequence shown here is derived from an EMBL/GenBank/DDBJ whole genome shotgun (WGS) entry which is preliminary data.</text>
</comment>
<keyword evidence="2" id="KW-1185">Reference proteome</keyword>
<accession>A0A4C1UG45</accession>
<proteinExistence type="predicted"/>
<dbReference type="AlphaFoldDB" id="A0A4C1UG45"/>
<dbReference type="Proteomes" id="UP000299102">
    <property type="component" value="Unassembled WGS sequence"/>
</dbReference>
<reference evidence="1 2" key="1">
    <citation type="journal article" date="2019" name="Commun. Biol.">
        <title>The bagworm genome reveals a unique fibroin gene that provides high tensile strength.</title>
        <authorList>
            <person name="Kono N."/>
            <person name="Nakamura H."/>
            <person name="Ohtoshi R."/>
            <person name="Tomita M."/>
            <person name="Numata K."/>
            <person name="Arakawa K."/>
        </authorList>
    </citation>
    <scope>NUCLEOTIDE SEQUENCE [LARGE SCALE GENOMIC DNA]</scope>
</reference>
<name>A0A4C1UG45_EUMVA</name>
<evidence type="ECO:0000313" key="1">
    <source>
        <dbReference type="EMBL" id="GBP24952.1"/>
    </source>
</evidence>
<sequence>MEDGLRDIGGWACETCCRLGAFSKAGGNRSVRLRQRALGAGAQGRLFGASDLTKLRRNHVFFVLPCERAGGQKPMGSLCARAHGQVPPQRLLLVNTRSLSRSQWETIYVCKIHKITKIPIGIRSVNLREHSLGAETVRGLSVQTVQYTGAHYRDGRKRGITVTARYALRAITHTTHSYKRGARHSGTRLKGTLHTHCTL</sequence>
<gene>
    <name evidence="1" type="ORF">EVAR_12619_1</name>
</gene>
<dbReference type="EMBL" id="BGZK01000167">
    <property type="protein sequence ID" value="GBP24952.1"/>
    <property type="molecule type" value="Genomic_DNA"/>
</dbReference>
<protein>
    <submittedName>
        <fullName evidence="1">Uncharacterized protein</fullName>
    </submittedName>
</protein>
<evidence type="ECO:0000313" key="2">
    <source>
        <dbReference type="Proteomes" id="UP000299102"/>
    </source>
</evidence>